<dbReference type="InterPro" id="IPR027417">
    <property type="entry name" value="P-loop_NTPase"/>
</dbReference>
<dbReference type="Pfam" id="PF13732">
    <property type="entry name" value="DrrA1-3_C"/>
    <property type="match status" value="1"/>
</dbReference>
<reference evidence="6 7" key="1">
    <citation type="submission" date="2020-09" db="EMBL/GenBank/DDBJ databases">
        <title>Paenibacillus sp. strain PR3 16S rRNA gene Genome sequencing and assembly.</title>
        <authorList>
            <person name="Kim J."/>
        </authorList>
    </citation>
    <scope>NUCLEOTIDE SEQUENCE [LARGE SCALE GENOMIC DNA]</scope>
    <source>
        <strain evidence="6 7">PR3</strain>
    </source>
</reference>
<evidence type="ECO:0000313" key="7">
    <source>
        <dbReference type="Proteomes" id="UP000609346"/>
    </source>
</evidence>
<keyword evidence="2" id="KW-0813">Transport</keyword>
<evidence type="ECO:0000259" key="5">
    <source>
        <dbReference type="PROSITE" id="PS50893"/>
    </source>
</evidence>
<protein>
    <submittedName>
        <fullName evidence="6">ABC transporter ATP-binding protein</fullName>
    </submittedName>
</protein>
<keyword evidence="7" id="KW-1185">Reference proteome</keyword>
<keyword evidence="3" id="KW-0547">Nucleotide-binding</keyword>
<dbReference type="Pfam" id="PF00005">
    <property type="entry name" value="ABC_tran"/>
    <property type="match status" value="1"/>
</dbReference>
<dbReference type="InterPro" id="IPR025302">
    <property type="entry name" value="DrrA1/2-like_C"/>
</dbReference>
<dbReference type="GO" id="GO:0005524">
    <property type="term" value="F:ATP binding"/>
    <property type="evidence" value="ECO:0007669"/>
    <property type="project" value="UniProtKB-KW"/>
</dbReference>
<dbReference type="PROSITE" id="PS50893">
    <property type="entry name" value="ABC_TRANSPORTER_2"/>
    <property type="match status" value="1"/>
</dbReference>
<evidence type="ECO:0000256" key="1">
    <source>
        <dbReference type="ARBA" id="ARBA00005417"/>
    </source>
</evidence>
<dbReference type="PANTHER" id="PTHR43335">
    <property type="entry name" value="ABC TRANSPORTER, ATP-BINDING PROTEIN"/>
    <property type="match status" value="1"/>
</dbReference>
<dbReference type="SUPFAM" id="SSF52540">
    <property type="entry name" value="P-loop containing nucleoside triphosphate hydrolases"/>
    <property type="match status" value="1"/>
</dbReference>
<sequence length="305" mass="33696">MSILVCDKLAKTFGDVQSLKDVSFSIEGKGCVGFLGANGAGKTTTIRIITGLAKPTAGSVRVVGYDVMKDAIHIRKEIGYCPQAPAFYNDMTAEQWMHWVGRIFKLGKQEIAARTEELLKLCGIWDARHRAIGGFSGGMKQRLGIAQALINRPKLLVLDEPVSALDPMGRYDVLMLIEKLKADMTIFMSTHILDDVERVADHIVIIDKGTVLLSQPMEELKRGYKESMIHLTIEPTTGDLAAILHKEPVFTKVHQEGNSFTIECDDIGAANAKLPQLLVSHGIRFTNYRVAEATLEQIFMKVVQS</sequence>
<dbReference type="Proteomes" id="UP000609346">
    <property type="component" value="Unassembled WGS sequence"/>
</dbReference>
<evidence type="ECO:0000256" key="2">
    <source>
        <dbReference type="ARBA" id="ARBA00022448"/>
    </source>
</evidence>
<evidence type="ECO:0000256" key="3">
    <source>
        <dbReference type="ARBA" id="ARBA00022741"/>
    </source>
</evidence>
<evidence type="ECO:0000256" key="4">
    <source>
        <dbReference type="ARBA" id="ARBA00022840"/>
    </source>
</evidence>
<dbReference type="RefSeq" id="WP_191206498.1">
    <property type="nucleotide sequence ID" value="NZ_JACXZA010000008.1"/>
</dbReference>
<dbReference type="PANTHER" id="PTHR43335:SF4">
    <property type="entry name" value="ABC TRANSPORTER, ATP-BINDING PROTEIN"/>
    <property type="match status" value="1"/>
</dbReference>
<dbReference type="EMBL" id="JACXZA010000008">
    <property type="protein sequence ID" value="MBD3922193.1"/>
    <property type="molecule type" value="Genomic_DNA"/>
</dbReference>
<gene>
    <name evidence="6" type="ORF">H8B09_25785</name>
</gene>
<dbReference type="CDD" id="cd03230">
    <property type="entry name" value="ABC_DR_subfamily_A"/>
    <property type="match status" value="1"/>
</dbReference>
<keyword evidence="4 6" id="KW-0067">ATP-binding</keyword>
<feature type="domain" description="ABC transporter" evidence="5">
    <location>
        <begin position="4"/>
        <end position="233"/>
    </location>
</feature>
<dbReference type="InterPro" id="IPR017871">
    <property type="entry name" value="ABC_transporter-like_CS"/>
</dbReference>
<comment type="similarity">
    <text evidence="1">Belongs to the ABC transporter superfamily.</text>
</comment>
<dbReference type="InterPro" id="IPR003593">
    <property type="entry name" value="AAA+_ATPase"/>
</dbReference>
<proteinExistence type="inferred from homology"/>
<dbReference type="SMART" id="SM00382">
    <property type="entry name" value="AAA"/>
    <property type="match status" value="1"/>
</dbReference>
<accession>A0ABR8N1Y5</accession>
<organism evidence="6 7">
    <name type="scientific">Paenibacillus terricola</name>
    <dbReference type="NCBI Taxonomy" id="2763503"/>
    <lineage>
        <taxon>Bacteria</taxon>
        <taxon>Bacillati</taxon>
        <taxon>Bacillota</taxon>
        <taxon>Bacilli</taxon>
        <taxon>Bacillales</taxon>
        <taxon>Paenibacillaceae</taxon>
        <taxon>Paenibacillus</taxon>
    </lineage>
</organism>
<evidence type="ECO:0000313" key="6">
    <source>
        <dbReference type="EMBL" id="MBD3922193.1"/>
    </source>
</evidence>
<dbReference type="InterPro" id="IPR003439">
    <property type="entry name" value="ABC_transporter-like_ATP-bd"/>
</dbReference>
<comment type="caution">
    <text evidence="6">The sequence shown here is derived from an EMBL/GenBank/DDBJ whole genome shotgun (WGS) entry which is preliminary data.</text>
</comment>
<dbReference type="PROSITE" id="PS00211">
    <property type="entry name" value="ABC_TRANSPORTER_1"/>
    <property type="match status" value="1"/>
</dbReference>
<dbReference type="Gene3D" id="3.40.50.300">
    <property type="entry name" value="P-loop containing nucleotide triphosphate hydrolases"/>
    <property type="match status" value="1"/>
</dbReference>
<name>A0ABR8N1Y5_9BACL</name>